<dbReference type="InterPro" id="IPR050834">
    <property type="entry name" value="Glycosyltransf_2"/>
</dbReference>
<dbReference type="PANTHER" id="PTHR43685:SF2">
    <property type="entry name" value="GLYCOSYLTRANSFERASE 2-LIKE DOMAIN-CONTAINING PROTEIN"/>
    <property type="match status" value="1"/>
</dbReference>
<evidence type="ECO:0000313" key="2">
    <source>
        <dbReference type="EMBL" id="URQ62946.1"/>
    </source>
</evidence>
<dbReference type="AlphaFoldDB" id="A0A9Q8TY40"/>
<protein>
    <submittedName>
        <fullName evidence="2">Glycosyltransferase</fullName>
    </submittedName>
</protein>
<evidence type="ECO:0000259" key="1">
    <source>
        <dbReference type="Pfam" id="PF00535"/>
    </source>
</evidence>
<accession>A0A9Q8TY40</accession>
<sequence>MMKKASIIIRTKNEEKWISICLNAIFKQDYKNFEVIIVDNCSTDKTVEKAKEWNVKVVTLKEFKPGNAINYGIENSSGDYLICLSAHCIPKEKDWLKNLVSDLEDEKIAGVYGKQVPTSSSHYLDKRDLFLTFGNDKRVQEKDSFFHNANSAFTRKTWEKFRFDDEVTNIEDRIWGKEVIKNKLKIVYEPDAVVFHHHGIHQEADKKRAKKIVQIMEADEFKSENLCEYKGKTKDILIIFDREKYDNFRLGLLRKVISDAKKSSVFEDIVFCGIDKKALKQAKESGLNIFDRSTKDYDTSLNDVLKDCLLDFENQKYIPNSITLSSVNYPFRDQSSFKNLVDSFYESAFLPTLYSHEEKRICFTRGEESEIAINNQLLPRELEESSVMICPFGFGCTLNASDLRNGNFLQKRVNLIPQLNQADMIEISTEEEMSKFEVKFE</sequence>
<dbReference type="EMBL" id="CP097966">
    <property type="protein sequence ID" value="URQ62946.1"/>
    <property type="molecule type" value="Genomic_DNA"/>
</dbReference>
<dbReference type="Pfam" id="PF00535">
    <property type="entry name" value="Glycos_transf_2"/>
    <property type="match status" value="1"/>
</dbReference>
<dbReference type="InterPro" id="IPR029044">
    <property type="entry name" value="Nucleotide-diphossugar_trans"/>
</dbReference>
<dbReference type="Gene3D" id="3.90.550.10">
    <property type="entry name" value="Spore Coat Polysaccharide Biosynthesis Protein SpsA, Chain A"/>
    <property type="match status" value="2"/>
</dbReference>
<dbReference type="PANTHER" id="PTHR43685">
    <property type="entry name" value="GLYCOSYLTRANSFERASE"/>
    <property type="match status" value="1"/>
</dbReference>
<reference evidence="2" key="1">
    <citation type="submission" date="2022-05" db="EMBL/GenBank/DDBJ databases">
        <title>Single-amplified genomics reveal most streamlined microbe among free-living bacteria.</title>
        <authorList>
            <person name="Roda-Garcia J."/>
            <person name="Haro-Moreno J.M."/>
            <person name="Rodriguez-Valera F."/>
            <person name="Almagro-Moreno S."/>
            <person name="Lopez-Perez M."/>
        </authorList>
    </citation>
    <scope>NUCLEOTIDE SEQUENCE</scope>
    <source>
        <strain evidence="2">TMED112-D2-2</strain>
    </source>
</reference>
<dbReference type="SUPFAM" id="SSF53448">
    <property type="entry name" value="Nucleotide-diphospho-sugar transferases"/>
    <property type="match status" value="1"/>
</dbReference>
<keyword evidence="3" id="KW-1185">Reference proteome</keyword>
<dbReference type="CDD" id="cd00761">
    <property type="entry name" value="Glyco_tranf_GTA_type"/>
    <property type="match status" value="1"/>
</dbReference>
<gene>
    <name evidence="2" type="ORF">M9B40_04285</name>
</gene>
<feature type="domain" description="Glycosyltransferase 2-like" evidence="1">
    <location>
        <begin position="6"/>
        <end position="156"/>
    </location>
</feature>
<name>A0A9Q8TY40_9GAMM</name>
<dbReference type="InterPro" id="IPR001173">
    <property type="entry name" value="Glyco_trans_2-like"/>
</dbReference>
<proteinExistence type="predicted"/>
<evidence type="ECO:0000313" key="3">
    <source>
        <dbReference type="Proteomes" id="UP001056381"/>
    </source>
</evidence>
<organism evidence="2 3">
    <name type="scientific">SAR86 cluster bacterium</name>
    <dbReference type="NCBI Taxonomy" id="2030880"/>
    <lineage>
        <taxon>Bacteria</taxon>
        <taxon>Pseudomonadati</taxon>
        <taxon>Pseudomonadota</taxon>
        <taxon>Gammaproteobacteria</taxon>
        <taxon>SAR86 cluster</taxon>
    </lineage>
</organism>
<dbReference type="Proteomes" id="UP001056381">
    <property type="component" value="Chromosome"/>
</dbReference>